<keyword evidence="5" id="KW-1185">Reference proteome</keyword>
<dbReference type="SUPFAM" id="SSF52540">
    <property type="entry name" value="P-loop containing nucleoside triphosphate hydrolases"/>
    <property type="match status" value="1"/>
</dbReference>
<accession>A0A1G7LBL5</accession>
<dbReference type="Pfam" id="PF06414">
    <property type="entry name" value="Zeta_toxin"/>
    <property type="match status" value="1"/>
</dbReference>
<dbReference type="EMBL" id="FNAI01000018">
    <property type="protein sequence ID" value="SDF46791.1"/>
    <property type="molecule type" value="Genomic_DNA"/>
</dbReference>
<keyword evidence="1" id="KW-0547">Nucleotide-binding</keyword>
<gene>
    <name evidence="4" type="ORF">SAMN05216464_118107</name>
</gene>
<dbReference type="InterPro" id="IPR027417">
    <property type="entry name" value="P-loop_NTPase"/>
</dbReference>
<dbReference type="GO" id="GO:0005524">
    <property type="term" value="F:ATP binding"/>
    <property type="evidence" value="ECO:0007669"/>
    <property type="project" value="UniProtKB-KW"/>
</dbReference>
<feature type="domain" description="Zeta toxin" evidence="3">
    <location>
        <begin position="7"/>
        <end position="157"/>
    </location>
</feature>
<reference evidence="4 5" key="1">
    <citation type="submission" date="2016-10" db="EMBL/GenBank/DDBJ databases">
        <authorList>
            <person name="de Groot N.N."/>
        </authorList>
    </citation>
    <scope>NUCLEOTIDE SEQUENCE [LARGE SCALE GENOMIC DNA]</scope>
    <source>
        <strain evidence="4 5">47C3B</strain>
    </source>
</reference>
<organism evidence="4 5">
    <name type="scientific">Mucilaginibacter pineti</name>
    <dbReference type="NCBI Taxonomy" id="1391627"/>
    <lineage>
        <taxon>Bacteria</taxon>
        <taxon>Pseudomonadati</taxon>
        <taxon>Bacteroidota</taxon>
        <taxon>Sphingobacteriia</taxon>
        <taxon>Sphingobacteriales</taxon>
        <taxon>Sphingobacteriaceae</taxon>
        <taxon>Mucilaginibacter</taxon>
    </lineage>
</organism>
<evidence type="ECO:0000256" key="2">
    <source>
        <dbReference type="ARBA" id="ARBA00022840"/>
    </source>
</evidence>
<protein>
    <submittedName>
        <fullName evidence="4">Predicted ABC-type ATPase</fullName>
    </submittedName>
</protein>
<sequence>MDYSKATLLVISGPNGAGKSTFIASLLPEAFEGITSFDRDKTRMTFEQELQAEALSPDELTVRATRLMEASLEAAMDKAITAKDHFVLETPLSHPDYWKYIDRFERNGYQVQLNYLCLDNIRACKFRVEQRVREGGHYVDARTIKGVYEMNLQHINDYQDTFRIIELYDGMTAPALLVKIEDSQVLLAKEQALKKQWIRTGLPVIAAKLAPFLEAQQLKLKQEKSLKSERRPKL</sequence>
<dbReference type="OrthoDB" id="9791543at2"/>
<evidence type="ECO:0000313" key="4">
    <source>
        <dbReference type="EMBL" id="SDF46791.1"/>
    </source>
</evidence>
<name>A0A1G7LBL5_9SPHI</name>
<dbReference type="PANTHER" id="PTHR39206:SF1">
    <property type="entry name" value="SLL8004 PROTEIN"/>
    <property type="match status" value="1"/>
</dbReference>
<evidence type="ECO:0000256" key="1">
    <source>
        <dbReference type="ARBA" id="ARBA00022741"/>
    </source>
</evidence>
<dbReference type="Gene3D" id="3.40.50.300">
    <property type="entry name" value="P-loop containing nucleotide triphosphate hydrolases"/>
    <property type="match status" value="1"/>
</dbReference>
<evidence type="ECO:0000313" key="5">
    <source>
        <dbReference type="Proteomes" id="UP000199072"/>
    </source>
</evidence>
<dbReference type="InterPro" id="IPR010488">
    <property type="entry name" value="Zeta_toxin_domain"/>
</dbReference>
<proteinExistence type="predicted"/>
<evidence type="ECO:0000259" key="3">
    <source>
        <dbReference type="Pfam" id="PF06414"/>
    </source>
</evidence>
<dbReference type="GO" id="GO:0016301">
    <property type="term" value="F:kinase activity"/>
    <property type="evidence" value="ECO:0007669"/>
    <property type="project" value="InterPro"/>
</dbReference>
<keyword evidence="2" id="KW-0067">ATP-binding</keyword>
<dbReference type="AlphaFoldDB" id="A0A1G7LBL5"/>
<dbReference type="PANTHER" id="PTHR39206">
    <property type="entry name" value="SLL8004 PROTEIN"/>
    <property type="match status" value="1"/>
</dbReference>
<dbReference type="RefSeq" id="WP_091155643.1">
    <property type="nucleotide sequence ID" value="NZ_FNAI01000018.1"/>
</dbReference>
<dbReference type="STRING" id="1391627.SAMN05216464_118107"/>
<dbReference type="Proteomes" id="UP000199072">
    <property type="component" value="Unassembled WGS sequence"/>
</dbReference>